<keyword evidence="1" id="KW-0645">Protease</keyword>
<sequence length="131" mass="14580">ETKTAERKQAEEEIGKRLGGWDDMSMAKGVELARAMAELDQKYPRRKATLDDFFQHLGHMLDVVGPDHVGIGMDWDGGGGVIGMEDAADLPKITAWLQRRGLSEAQIANIWSGNVLRVMRQAQDYAARQAR</sequence>
<dbReference type="GO" id="GO:0016805">
    <property type="term" value="F:dipeptidase activity"/>
    <property type="evidence" value="ECO:0007669"/>
    <property type="project" value="UniProtKB-KW"/>
</dbReference>
<reference evidence="1 2" key="1">
    <citation type="submission" date="2023-12" db="EMBL/GenBank/DDBJ databases">
        <title>Stenotrophomonas guangdongensis sp. nov., isolated from wilted pepper plants (Capsicum annuum).</title>
        <authorList>
            <person name="Qiu M."/>
            <person name="Li Y."/>
            <person name="Liu Q."/>
            <person name="Zhang X."/>
            <person name="Huang Y."/>
            <person name="Guo R."/>
            <person name="Hu M."/>
            <person name="Zhou J."/>
            <person name="Zhou X."/>
        </authorList>
    </citation>
    <scope>NUCLEOTIDE SEQUENCE [LARGE SCALE GENOMIC DNA]</scope>
    <source>
        <strain evidence="1 2">MH1</strain>
    </source>
</reference>
<dbReference type="Proteomes" id="UP001301653">
    <property type="component" value="Unassembled WGS sequence"/>
</dbReference>
<evidence type="ECO:0000313" key="2">
    <source>
        <dbReference type="Proteomes" id="UP001301653"/>
    </source>
</evidence>
<gene>
    <name evidence="1" type="ORF">VA603_10695</name>
</gene>
<protein>
    <submittedName>
        <fullName evidence="1">Membrane dipeptidase</fullName>
        <ecNumber evidence="1">3.4.13.-</ecNumber>
    </submittedName>
</protein>
<feature type="non-terminal residue" evidence="1">
    <location>
        <position position="1"/>
    </location>
</feature>
<dbReference type="RefSeq" id="WP_323438808.1">
    <property type="nucleotide sequence ID" value="NZ_JAYFUH010000165.1"/>
</dbReference>
<dbReference type="EC" id="3.4.13.-" evidence="1"/>
<dbReference type="PROSITE" id="PS51365">
    <property type="entry name" value="RENAL_DIPEPTIDASE_2"/>
    <property type="match status" value="1"/>
</dbReference>
<keyword evidence="2" id="KW-1185">Reference proteome</keyword>
<organism evidence="1 2">
    <name type="scientific">Stenotrophomonas capsici</name>
    <dbReference type="NCBI Taxonomy" id="3110230"/>
    <lineage>
        <taxon>Bacteria</taxon>
        <taxon>Pseudomonadati</taxon>
        <taxon>Pseudomonadota</taxon>
        <taxon>Gammaproteobacteria</taxon>
        <taxon>Lysobacterales</taxon>
        <taxon>Lysobacteraceae</taxon>
        <taxon>Stenotrophomonas</taxon>
    </lineage>
</organism>
<keyword evidence="1" id="KW-0224">Dipeptidase</keyword>
<dbReference type="EMBL" id="JAYFUH010000165">
    <property type="protein sequence ID" value="MEA5668001.1"/>
    <property type="molecule type" value="Genomic_DNA"/>
</dbReference>
<dbReference type="SUPFAM" id="SSF51556">
    <property type="entry name" value="Metallo-dependent hydrolases"/>
    <property type="match status" value="1"/>
</dbReference>
<dbReference type="PANTHER" id="PTHR10443">
    <property type="entry name" value="MICROSOMAL DIPEPTIDASE"/>
    <property type="match status" value="1"/>
</dbReference>
<accession>A0ABU5V3S9</accession>
<dbReference type="InterPro" id="IPR032466">
    <property type="entry name" value="Metal_Hydrolase"/>
</dbReference>
<proteinExistence type="predicted"/>
<name>A0ABU5V3S9_9GAMM</name>
<dbReference type="InterPro" id="IPR008257">
    <property type="entry name" value="Pept_M19"/>
</dbReference>
<dbReference type="Gene3D" id="3.20.20.140">
    <property type="entry name" value="Metal-dependent hydrolases"/>
    <property type="match status" value="1"/>
</dbReference>
<dbReference type="Pfam" id="PF01244">
    <property type="entry name" value="Peptidase_M19"/>
    <property type="match status" value="1"/>
</dbReference>
<keyword evidence="1" id="KW-0378">Hydrolase</keyword>
<evidence type="ECO:0000313" key="1">
    <source>
        <dbReference type="EMBL" id="MEA5668001.1"/>
    </source>
</evidence>
<comment type="caution">
    <text evidence="1">The sequence shown here is derived from an EMBL/GenBank/DDBJ whole genome shotgun (WGS) entry which is preliminary data.</text>
</comment>
<dbReference type="PANTHER" id="PTHR10443:SF12">
    <property type="entry name" value="DIPEPTIDASE"/>
    <property type="match status" value="1"/>
</dbReference>